<name>A0A0G9H9W7_9GAMM</name>
<evidence type="ECO:0000313" key="6">
    <source>
        <dbReference type="Proteomes" id="UP000035481"/>
    </source>
</evidence>
<dbReference type="InterPro" id="IPR010679">
    <property type="entry name" value="DUF1254"/>
</dbReference>
<evidence type="ECO:0000259" key="3">
    <source>
        <dbReference type="Pfam" id="PF06742"/>
    </source>
</evidence>
<dbReference type="InterPro" id="IPR037049">
    <property type="entry name" value="DUF1214_C_sf"/>
</dbReference>
<feature type="signal peptide" evidence="2">
    <location>
        <begin position="1"/>
        <end position="24"/>
    </location>
</feature>
<evidence type="ECO:0008006" key="7">
    <source>
        <dbReference type="Google" id="ProtNLM"/>
    </source>
</evidence>
<dbReference type="Proteomes" id="UP000035481">
    <property type="component" value="Unassembled WGS sequence"/>
</dbReference>
<reference evidence="5 6" key="1">
    <citation type="journal article" date="2015" name="Antonie Van Leeuwenhoek">
        <title>A phylogenomic and molecular marker based taxonomic framework for the order Xanthomonadales: proposal to transfer the families Algiphilaceae and Solimonadaceae to the order Nevskiales ord. nov. and to create a new family within the order Xanthomonadales, the family Rhodanobacteraceae fam. nov., containing the genus Rhodanobacter and its closest relatives.</title>
        <authorList>
            <person name="Naushad S."/>
            <person name="Adeolu M."/>
            <person name="Wong S."/>
            <person name="Sohail M."/>
            <person name="Schellhorn H.E."/>
            <person name="Gupta R.S."/>
        </authorList>
    </citation>
    <scope>NUCLEOTIDE SEQUENCE [LARGE SCALE GENOMIC DNA]</scope>
    <source>
        <strain evidence="5 6">DSM 16301</strain>
    </source>
</reference>
<feature type="domain" description="DUF1254" evidence="4">
    <location>
        <begin position="108"/>
        <end position="234"/>
    </location>
</feature>
<dbReference type="Gene3D" id="1.10.3360.10">
    <property type="entry name" value="VPA0735-like domain"/>
    <property type="match status" value="1"/>
</dbReference>
<dbReference type="InterPro" id="IPR010621">
    <property type="entry name" value="DUF1214"/>
</dbReference>
<evidence type="ECO:0000256" key="2">
    <source>
        <dbReference type="SAM" id="SignalP"/>
    </source>
</evidence>
<evidence type="ECO:0000259" key="4">
    <source>
        <dbReference type="Pfam" id="PF06863"/>
    </source>
</evidence>
<dbReference type="AlphaFoldDB" id="A0A0G9H9W7"/>
<proteinExistence type="predicted"/>
<protein>
    <recommendedName>
        <fullName evidence="7">Lipoprotein</fullName>
    </recommendedName>
</protein>
<sequence length="509" mass="56972">MDRRQFVKSAAAGTLVSVTGLSLAETASASATASKSVTQSISMPATTTEREPLGGQPPPGSKPSVSDFDAQIKYHRAFEAVLWNMPAIAIYSFRRAAFDSLGLKDNDVIVYSAPATPKLEAITANSTTPYIAAYTDLRKGPVVLEVPAAGPDGSLYGQVVDAWQFTIADVGPAGLDQGKGGKYLFTPPGYKDAIPSGFIHVPSPNYRIAFAFRSVPAEGKTATDAYKYAQRLRMHYLSEDKNPPKQRFVDPIDERYPTLPFYDERHFQDMHEIMSVEPVHEQDKVMMGMLVSLGIEQGKPFNPDEKTKGILRQAAIDAWYYLQYWYDTQVFKKAFWPDRHYVALLQADANKRFTFVYDDRIDLIERAAEYFWCTYMPKVLADVPATQYLMAVADKNGKLLEAGKLYKVDVPKDMPIKQFWALTVYDRATFSFIYTDSNRTTLSSYDLDKMKKNADGSVTIYVGPKAPAGLETNWLPTRGKRPLPAMRLYGVTEALNNKTFKMPDFEEVV</sequence>
<feature type="compositionally biased region" description="Low complexity" evidence="1">
    <location>
        <begin position="28"/>
        <end position="40"/>
    </location>
</feature>
<dbReference type="SUPFAM" id="SSF160935">
    <property type="entry name" value="VPA0735-like"/>
    <property type="match status" value="1"/>
</dbReference>
<evidence type="ECO:0000313" key="5">
    <source>
        <dbReference type="EMBL" id="KLD66231.1"/>
    </source>
</evidence>
<keyword evidence="2" id="KW-0732">Signal</keyword>
<evidence type="ECO:0000256" key="1">
    <source>
        <dbReference type="SAM" id="MobiDB-lite"/>
    </source>
</evidence>
<dbReference type="Gene3D" id="2.60.120.600">
    <property type="entry name" value="Domain of unknown function DUF1214, C-terminal domain"/>
    <property type="match status" value="1"/>
</dbReference>
<feature type="domain" description="DUF1214" evidence="3">
    <location>
        <begin position="387"/>
        <end position="490"/>
    </location>
</feature>
<dbReference type="PANTHER" id="PTHR36509">
    <property type="entry name" value="BLL3101 PROTEIN"/>
    <property type="match status" value="1"/>
</dbReference>
<dbReference type="Pfam" id="PF06742">
    <property type="entry name" value="DUF1214"/>
    <property type="match status" value="1"/>
</dbReference>
<feature type="region of interest" description="Disordered" evidence="1">
    <location>
        <begin position="28"/>
        <end position="66"/>
    </location>
</feature>
<dbReference type="OrthoDB" id="272779at2"/>
<dbReference type="InterPro" id="IPR037050">
    <property type="entry name" value="DUF1254_sf"/>
</dbReference>
<gene>
    <name evidence="5" type="ORF">Y882_00770</name>
</gene>
<dbReference type="PATRIC" id="fig|1440762.4.peg.151"/>
<accession>A0A0G9H9W7</accession>
<dbReference type="PANTHER" id="PTHR36509:SF3">
    <property type="entry name" value="SIGNAL PEPTIDE PROTEIN"/>
    <property type="match status" value="1"/>
</dbReference>
<dbReference type="Pfam" id="PF06863">
    <property type="entry name" value="DUF1254"/>
    <property type="match status" value="1"/>
</dbReference>
<dbReference type="EMBL" id="JPLA01000001">
    <property type="protein sequence ID" value="KLD66231.1"/>
    <property type="molecule type" value="Genomic_DNA"/>
</dbReference>
<feature type="chain" id="PRO_5002576928" description="Lipoprotein" evidence="2">
    <location>
        <begin position="25"/>
        <end position="509"/>
    </location>
</feature>
<comment type="caution">
    <text evidence="5">The sequence shown here is derived from an EMBL/GenBank/DDBJ whole genome shotgun (WGS) entry which is preliminary data.</text>
</comment>
<dbReference type="RefSeq" id="WP_046969929.1">
    <property type="nucleotide sequence ID" value="NZ_JPLA01000001.1"/>
</dbReference>
<dbReference type="STRING" id="1440762.Y882_00770"/>
<dbReference type="Gene3D" id="2.60.40.1610">
    <property type="entry name" value="Domain of unknown function DUF1254"/>
    <property type="match status" value="1"/>
</dbReference>
<organism evidence="5 6">
    <name type="scientific">Dyella japonica DSM 16301</name>
    <dbReference type="NCBI Taxonomy" id="1440762"/>
    <lineage>
        <taxon>Bacteria</taxon>
        <taxon>Pseudomonadati</taxon>
        <taxon>Pseudomonadota</taxon>
        <taxon>Gammaproteobacteria</taxon>
        <taxon>Lysobacterales</taxon>
        <taxon>Rhodanobacteraceae</taxon>
        <taxon>Dyella</taxon>
    </lineage>
</organism>
<dbReference type="PROSITE" id="PS51318">
    <property type="entry name" value="TAT"/>
    <property type="match status" value="1"/>
</dbReference>
<dbReference type="InterPro" id="IPR006311">
    <property type="entry name" value="TAT_signal"/>
</dbReference>